<evidence type="ECO:0000313" key="2">
    <source>
        <dbReference type="EMBL" id="MDB8738335.1"/>
    </source>
</evidence>
<gene>
    <name evidence="2" type="ORF">PNU63_06025</name>
</gene>
<organism evidence="2 3">
    <name type="scientific">Mediterraneibacter gnavus</name>
    <name type="common">Ruminococcus gnavus</name>
    <dbReference type="NCBI Taxonomy" id="33038"/>
    <lineage>
        <taxon>Bacteria</taxon>
        <taxon>Bacillati</taxon>
        <taxon>Bacillota</taxon>
        <taxon>Clostridia</taxon>
        <taxon>Lachnospirales</taxon>
        <taxon>Lachnospiraceae</taxon>
        <taxon>Mediterraneibacter</taxon>
    </lineage>
</organism>
<dbReference type="InterPro" id="IPR024522">
    <property type="entry name" value="DUF3789"/>
</dbReference>
<dbReference type="EMBL" id="JAQMLR010000004">
    <property type="protein sequence ID" value="MDB8738335.1"/>
    <property type="molecule type" value="Genomic_DNA"/>
</dbReference>
<comment type="caution">
    <text evidence="2">The sequence shown here is derived from an EMBL/GenBank/DDBJ whole genome shotgun (WGS) entry which is preliminary data.</text>
</comment>
<accession>A0AB35IWT2</accession>
<sequence length="44" mass="5058">MWNILIHFLTFTGGMSAGVVLMCLLQSGKQADEEFEQLQRRTEQ</sequence>
<dbReference type="RefSeq" id="WP_205487615.1">
    <property type="nucleotide sequence ID" value="NZ_JAQMLO010000007.1"/>
</dbReference>
<keyword evidence="1" id="KW-0812">Transmembrane</keyword>
<dbReference type="AlphaFoldDB" id="A0AB35IWT2"/>
<evidence type="ECO:0000313" key="3">
    <source>
        <dbReference type="Proteomes" id="UP001211731"/>
    </source>
</evidence>
<name>A0AB35IWT2_MEDGN</name>
<protein>
    <submittedName>
        <fullName evidence="2">DUF3789 domain-containing protein</fullName>
    </submittedName>
</protein>
<dbReference type="Proteomes" id="UP001211731">
    <property type="component" value="Unassembled WGS sequence"/>
</dbReference>
<dbReference type="Pfam" id="PF12664">
    <property type="entry name" value="DUF3789"/>
    <property type="match status" value="1"/>
</dbReference>
<reference evidence="2" key="1">
    <citation type="submission" date="2023-01" db="EMBL/GenBank/DDBJ databases">
        <title>Human gut microbiome strain richness.</title>
        <authorList>
            <person name="Chen-Liaw A."/>
        </authorList>
    </citation>
    <scope>NUCLEOTIDE SEQUENCE</scope>
    <source>
        <strain evidence="2">1001217st1_A9_1001217B_191108</strain>
    </source>
</reference>
<evidence type="ECO:0000256" key="1">
    <source>
        <dbReference type="SAM" id="Phobius"/>
    </source>
</evidence>
<keyword evidence="1" id="KW-0472">Membrane</keyword>
<proteinExistence type="predicted"/>
<keyword evidence="1" id="KW-1133">Transmembrane helix</keyword>
<feature type="transmembrane region" description="Helical" evidence="1">
    <location>
        <begin position="6"/>
        <end position="25"/>
    </location>
</feature>